<dbReference type="EMBL" id="CP024201">
    <property type="protein sequence ID" value="ATQ45129.1"/>
    <property type="molecule type" value="Genomic_DNA"/>
</dbReference>
<evidence type="ECO:0000313" key="13">
    <source>
        <dbReference type="EMBL" id="ATQ45129.1"/>
    </source>
</evidence>
<gene>
    <name evidence="13" type="primary">ccmD</name>
    <name evidence="13" type="ORF">CSW64_19840</name>
</gene>
<sequence>MMLDFDAGKYALYVWPAYAVSAAVFVWMIADSLLRARRWREELERRKDDRA</sequence>
<keyword evidence="6 12" id="KW-1003">Cell membrane</keyword>
<dbReference type="OrthoDB" id="7173916at2"/>
<feature type="transmembrane region" description="Helical" evidence="12">
    <location>
        <begin position="12"/>
        <end position="30"/>
    </location>
</feature>
<evidence type="ECO:0000256" key="5">
    <source>
        <dbReference type="ARBA" id="ARBA00022448"/>
    </source>
</evidence>
<dbReference type="Proteomes" id="UP000228945">
    <property type="component" value="Chromosome"/>
</dbReference>
<name>A0A2D2B4D5_9CAUL</name>
<reference evidence="13 14" key="1">
    <citation type="submission" date="2017-10" db="EMBL/GenBank/DDBJ databases">
        <title>Genome sequence of Caulobacter mirabilis FWC38.</title>
        <authorList>
            <person name="Fiebig A."/>
            <person name="Crosson S."/>
        </authorList>
    </citation>
    <scope>NUCLEOTIDE SEQUENCE [LARGE SCALE GENOMIC DNA]</scope>
    <source>
        <strain evidence="13 14">FWC 38</strain>
    </source>
</reference>
<accession>A0A2D2B4D5</accession>
<keyword evidence="14" id="KW-1185">Reference proteome</keyword>
<dbReference type="GO" id="GO:0017004">
    <property type="term" value="P:cytochrome complex assembly"/>
    <property type="evidence" value="ECO:0007669"/>
    <property type="project" value="UniProtKB-KW"/>
</dbReference>
<evidence type="ECO:0000256" key="4">
    <source>
        <dbReference type="ARBA" id="ARBA00016461"/>
    </source>
</evidence>
<evidence type="ECO:0000256" key="10">
    <source>
        <dbReference type="ARBA" id="ARBA00022989"/>
    </source>
</evidence>
<evidence type="ECO:0000256" key="7">
    <source>
        <dbReference type="ARBA" id="ARBA00022519"/>
    </source>
</evidence>
<dbReference type="NCBIfam" id="TIGR03141">
    <property type="entry name" value="cytochro_ccmD"/>
    <property type="match status" value="1"/>
</dbReference>
<organism evidence="13 14">
    <name type="scientific">Caulobacter mirabilis</name>
    <dbReference type="NCBI Taxonomy" id="69666"/>
    <lineage>
        <taxon>Bacteria</taxon>
        <taxon>Pseudomonadati</taxon>
        <taxon>Pseudomonadota</taxon>
        <taxon>Alphaproteobacteria</taxon>
        <taxon>Caulobacterales</taxon>
        <taxon>Caulobacteraceae</taxon>
        <taxon>Caulobacter</taxon>
    </lineage>
</organism>
<evidence type="ECO:0000256" key="11">
    <source>
        <dbReference type="ARBA" id="ARBA00023136"/>
    </source>
</evidence>
<comment type="similarity">
    <text evidence="3 12">Belongs to the CcmD/CycX/HelD family.</text>
</comment>
<dbReference type="Pfam" id="PF04995">
    <property type="entry name" value="CcmD"/>
    <property type="match status" value="1"/>
</dbReference>
<evidence type="ECO:0000256" key="6">
    <source>
        <dbReference type="ARBA" id="ARBA00022475"/>
    </source>
</evidence>
<keyword evidence="9 12" id="KW-0201">Cytochrome c-type biogenesis</keyword>
<evidence type="ECO:0000256" key="12">
    <source>
        <dbReference type="RuleBase" id="RU363101"/>
    </source>
</evidence>
<evidence type="ECO:0000256" key="2">
    <source>
        <dbReference type="ARBA" id="ARBA00004377"/>
    </source>
</evidence>
<keyword evidence="11 12" id="KW-0472">Membrane</keyword>
<evidence type="ECO:0000256" key="3">
    <source>
        <dbReference type="ARBA" id="ARBA00008741"/>
    </source>
</evidence>
<keyword evidence="7 12" id="KW-0997">Cell inner membrane</keyword>
<proteinExistence type="inferred from homology"/>
<dbReference type="AlphaFoldDB" id="A0A2D2B4D5"/>
<comment type="subcellular location">
    <subcellularLocation>
        <location evidence="2 12">Cell inner membrane</location>
        <topology evidence="2 12">Single-pass membrane protein</topology>
    </subcellularLocation>
</comment>
<keyword evidence="10 12" id="KW-1133">Transmembrane helix</keyword>
<evidence type="ECO:0000256" key="8">
    <source>
        <dbReference type="ARBA" id="ARBA00022692"/>
    </source>
</evidence>
<protein>
    <recommendedName>
        <fullName evidence="4 12">Heme exporter protein D</fullName>
    </recommendedName>
</protein>
<evidence type="ECO:0000256" key="9">
    <source>
        <dbReference type="ARBA" id="ARBA00022748"/>
    </source>
</evidence>
<dbReference type="InterPro" id="IPR007078">
    <property type="entry name" value="Haem_export_protD_CcmD"/>
</dbReference>
<evidence type="ECO:0000313" key="14">
    <source>
        <dbReference type="Proteomes" id="UP000228945"/>
    </source>
</evidence>
<keyword evidence="5 12" id="KW-0813">Transport</keyword>
<evidence type="ECO:0000256" key="1">
    <source>
        <dbReference type="ARBA" id="ARBA00002442"/>
    </source>
</evidence>
<dbReference type="GO" id="GO:0005886">
    <property type="term" value="C:plasma membrane"/>
    <property type="evidence" value="ECO:0007669"/>
    <property type="project" value="UniProtKB-SubCell"/>
</dbReference>
<keyword evidence="8 12" id="KW-0812">Transmembrane</keyword>
<comment type="function">
    <text evidence="1 12">Required for the export of heme to the periplasm for the biogenesis of c-type cytochromes.</text>
</comment>
<dbReference type="KEGG" id="cmb:CSW64_19840"/>
<dbReference type="GO" id="GO:0015886">
    <property type="term" value="P:heme transport"/>
    <property type="evidence" value="ECO:0007669"/>
    <property type="project" value="InterPro"/>
</dbReference>